<evidence type="ECO:0000313" key="1">
    <source>
        <dbReference type="EMBL" id="QUH23362.1"/>
    </source>
</evidence>
<evidence type="ECO:0000313" key="2">
    <source>
        <dbReference type="Proteomes" id="UP000681041"/>
    </source>
</evidence>
<dbReference type="Gene3D" id="2.60.120.1140">
    <property type="entry name" value="Protein of unknown function DUF192"/>
    <property type="match status" value="1"/>
</dbReference>
<gene>
    <name evidence="1" type="ORF">HYG87_06105</name>
</gene>
<dbReference type="OrthoDB" id="64208at2157"/>
<dbReference type="GeneID" id="64820320"/>
<name>A0A8T8K6A9_9EURY</name>
<sequence>MSSKMNLINHTQKKIIGPVEFADSFFSRFRGLMLKTKIESGLVLKIPAGRGKRGSAIHMFFMRMPLDVIFADKNKEVVDMVSLEPWKTYTPKAPARYVIELEKGILEKTKVSLGDRLEFKKIVIN</sequence>
<dbReference type="KEGG" id="meme:HYG87_06105"/>
<dbReference type="Pfam" id="PF02643">
    <property type="entry name" value="DUF192"/>
    <property type="match status" value="1"/>
</dbReference>
<dbReference type="RefSeq" id="WP_211532319.1">
    <property type="nucleotide sequence ID" value="NZ_CP058560.1"/>
</dbReference>
<accession>A0A8T8K6A9</accession>
<dbReference type="Proteomes" id="UP000681041">
    <property type="component" value="Chromosome"/>
</dbReference>
<keyword evidence="2" id="KW-1185">Reference proteome</keyword>
<protein>
    <submittedName>
        <fullName evidence="1">DUF192 domain-containing protein</fullName>
    </submittedName>
</protein>
<dbReference type="PANTHER" id="PTHR37953">
    <property type="entry name" value="UPF0127 PROTEIN MJ1496"/>
    <property type="match status" value="1"/>
</dbReference>
<dbReference type="PANTHER" id="PTHR37953:SF1">
    <property type="entry name" value="UPF0127 PROTEIN MJ1496"/>
    <property type="match status" value="1"/>
</dbReference>
<dbReference type="NCBIfam" id="NF002996">
    <property type="entry name" value="PRK03760.1"/>
    <property type="match status" value="1"/>
</dbReference>
<dbReference type="EMBL" id="CP058560">
    <property type="protein sequence ID" value="QUH23362.1"/>
    <property type="molecule type" value="Genomic_DNA"/>
</dbReference>
<reference evidence="1" key="1">
    <citation type="submission" date="2020-07" db="EMBL/GenBank/DDBJ databases">
        <title>Methanobacterium. sp. MethCan genome.</title>
        <authorList>
            <person name="Postec A."/>
            <person name="Quemeneur M."/>
        </authorList>
    </citation>
    <scope>NUCLEOTIDE SEQUENCE</scope>
    <source>
        <strain evidence="1">MethCAN</strain>
    </source>
</reference>
<dbReference type="InterPro" id="IPR038695">
    <property type="entry name" value="Saro_0823-like_sf"/>
</dbReference>
<proteinExistence type="predicted"/>
<organism evidence="1 2">
    <name type="scientific">Methanobacterium alkalithermotolerans</name>
    <dbReference type="NCBI Taxonomy" id="2731220"/>
    <lineage>
        <taxon>Archaea</taxon>
        <taxon>Methanobacteriati</taxon>
        <taxon>Methanobacteriota</taxon>
        <taxon>Methanomada group</taxon>
        <taxon>Methanobacteria</taxon>
        <taxon>Methanobacteriales</taxon>
        <taxon>Methanobacteriaceae</taxon>
        <taxon>Methanobacterium</taxon>
    </lineage>
</organism>
<dbReference type="InterPro" id="IPR003795">
    <property type="entry name" value="DUF192"/>
</dbReference>
<dbReference type="AlphaFoldDB" id="A0A8T8K6A9"/>